<keyword evidence="1" id="KW-0472">Membrane</keyword>
<keyword evidence="1" id="KW-0812">Transmembrane</keyword>
<proteinExistence type="predicted"/>
<feature type="transmembrane region" description="Helical" evidence="1">
    <location>
        <begin position="16"/>
        <end position="34"/>
    </location>
</feature>
<evidence type="ECO:0000313" key="2">
    <source>
        <dbReference type="EMBL" id="QHT81758.1"/>
    </source>
</evidence>
<sequence>MSFVNICLSIPNLDTIIFYLIFVIAIPATLFSSSDFETLKYYLPALVMLAVTLTESGKPNLFTNLYPQQITNFSSFLSRNIINGLALIGLLTQAILIALATNNLTLGLATGLITFTITFPLAQQILPFFINEFDLWAHTVFSRYINFPGNWHLYFIGILFGMVLLGIEYILLTNFTKYIISSGVNII</sequence>
<evidence type="ECO:0000256" key="1">
    <source>
        <dbReference type="SAM" id="Phobius"/>
    </source>
</evidence>
<feature type="transmembrane region" description="Helical" evidence="1">
    <location>
        <begin position="81"/>
        <end position="99"/>
    </location>
</feature>
<dbReference type="AlphaFoldDB" id="A0A6C0HM32"/>
<accession>A0A6C0HM32</accession>
<keyword evidence="1" id="KW-1133">Transmembrane helix</keyword>
<name>A0A6C0HM32_9ZZZZ</name>
<feature type="transmembrane region" description="Helical" evidence="1">
    <location>
        <begin position="151"/>
        <end position="172"/>
    </location>
</feature>
<organism evidence="2">
    <name type="scientific">viral metagenome</name>
    <dbReference type="NCBI Taxonomy" id="1070528"/>
    <lineage>
        <taxon>unclassified sequences</taxon>
        <taxon>metagenomes</taxon>
        <taxon>organismal metagenomes</taxon>
    </lineage>
</organism>
<feature type="transmembrane region" description="Helical" evidence="1">
    <location>
        <begin position="106"/>
        <end position="131"/>
    </location>
</feature>
<dbReference type="EMBL" id="MN739990">
    <property type="protein sequence ID" value="QHT81758.1"/>
    <property type="molecule type" value="Genomic_DNA"/>
</dbReference>
<reference evidence="2" key="1">
    <citation type="journal article" date="2020" name="Nature">
        <title>Giant virus diversity and host interactions through global metagenomics.</title>
        <authorList>
            <person name="Schulz F."/>
            <person name="Roux S."/>
            <person name="Paez-Espino D."/>
            <person name="Jungbluth S."/>
            <person name="Walsh D.A."/>
            <person name="Denef V.J."/>
            <person name="McMahon K.D."/>
            <person name="Konstantinidis K.T."/>
            <person name="Eloe-Fadrosh E.A."/>
            <person name="Kyrpides N.C."/>
            <person name="Woyke T."/>
        </authorList>
    </citation>
    <scope>NUCLEOTIDE SEQUENCE</scope>
    <source>
        <strain evidence="2">GVMAG-M-3300023184-13</strain>
    </source>
</reference>
<protein>
    <submittedName>
        <fullName evidence="2">Uncharacterized protein</fullName>
    </submittedName>
</protein>